<evidence type="ECO:0000313" key="2">
    <source>
        <dbReference type="EMBL" id="TDL25962.1"/>
    </source>
</evidence>
<organism evidence="2 3">
    <name type="scientific">Rickenella mellea</name>
    <dbReference type="NCBI Taxonomy" id="50990"/>
    <lineage>
        <taxon>Eukaryota</taxon>
        <taxon>Fungi</taxon>
        <taxon>Dikarya</taxon>
        <taxon>Basidiomycota</taxon>
        <taxon>Agaricomycotina</taxon>
        <taxon>Agaricomycetes</taxon>
        <taxon>Hymenochaetales</taxon>
        <taxon>Rickenellaceae</taxon>
        <taxon>Rickenella</taxon>
    </lineage>
</organism>
<feature type="compositionally biased region" description="Polar residues" evidence="1">
    <location>
        <begin position="51"/>
        <end position="69"/>
    </location>
</feature>
<dbReference type="PIRSF" id="PIRSF002590">
    <property type="entry name" value="HSP9/HSP12_fun"/>
    <property type="match status" value="1"/>
</dbReference>
<evidence type="ECO:0000313" key="3">
    <source>
        <dbReference type="Proteomes" id="UP000294933"/>
    </source>
</evidence>
<dbReference type="OrthoDB" id="2348401at2759"/>
<dbReference type="VEuPathDB" id="FungiDB:BD410DRAFT_836660"/>
<feature type="region of interest" description="Disordered" evidence="1">
    <location>
        <begin position="1"/>
        <end position="87"/>
    </location>
</feature>
<keyword evidence="3" id="KW-1185">Reference proteome</keyword>
<gene>
    <name evidence="2" type="ORF">BD410DRAFT_836660</name>
</gene>
<dbReference type="EMBL" id="ML170162">
    <property type="protein sequence ID" value="TDL25962.1"/>
    <property type="molecule type" value="Genomic_DNA"/>
</dbReference>
<dbReference type="STRING" id="50990.A0A4Y7QFT4"/>
<name>A0A4Y7QFT4_9AGAM</name>
<reference evidence="2 3" key="1">
    <citation type="submission" date="2018-06" db="EMBL/GenBank/DDBJ databases">
        <title>A transcriptomic atlas of mushroom development highlights an independent origin of complex multicellularity.</title>
        <authorList>
            <consortium name="DOE Joint Genome Institute"/>
            <person name="Krizsan K."/>
            <person name="Almasi E."/>
            <person name="Merenyi Z."/>
            <person name="Sahu N."/>
            <person name="Viragh M."/>
            <person name="Koszo T."/>
            <person name="Mondo S."/>
            <person name="Kiss B."/>
            <person name="Balint B."/>
            <person name="Kues U."/>
            <person name="Barry K."/>
            <person name="Hegedus J.C."/>
            <person name="Henrissat B."/>
            <person name="Johnson J."/>
            <person name="Lipzen A."/>
            <person name="Ohm R."/>
            <person name="Nagy I."/>
            <person name="Pangilinan J."/>
            <person name="Yan J."/>
            <person name="Xiong Y."/>
            <person name="Grigoriev I.V."/>
            <person name="Hibbett D.S."/>
            <person name="Nagy L.G."/>
        </authorList>
    </citation>
    <scope>NUCLEOTIDE SEQUENCE [LARGE SCALE GENOMIC DNA]</scope>
    <source>
        <strain evidence="2 3">SZMC22713</strain>
    </source>
</reference>
<dbReference type="InterPro" id="IPR007250">
    <property type="entry name" value="HSP9_HSP12"/>
</dbReference>
<feature type="compositionally biased region" description="Polar residues" evidence="1">
    <location>
        <begin position="1"/>
        <end position="10"/>
    </location>
</feature>
<protein>
    <recommendedName>
        <fullName evidence="4">Heat shock protein 9/12</fullName>
    </recommendedName>
</protein>
<dbReference type="Gene3D" id="6.10.250.2440">
    <property type="match status" value="2"/>
</dbReference>
<dbReference type="Proteomes" id="UP000294933">
    <property type="component" value="Unassembled WGS sequence"/>
</dbReference>
<dbReference type="Pfam" id="PF04119">
    <property type="entry name" value="HSP9_HSP12"/>
    <property type="match status" value="1"/>
</dbReference>
<sequence>MSEAGRQNFTDKAANALKPDSQKTGTEQFGDTVKGKADSAASTFEPESHKSTTQQVGDTFSGNQNQNDASILDKAKNAVGLGTNNKA</sequence>
<evidence type="ECO:0000256" key="1">
    <source>
        <dbReference type="SAM" id="MobiDB-lite"/>
    </source>
</evidence>
<evidence type="ECO:0008006" key="4">
    <source>
        <dbReference type="Google" id="ProtNLM"/>
    </source>
</evidence>
<dbReference type="AlphaFoldDB" id="A0A4Y7QFT4"/>
<accession>A0A4Y7QFT4</accession>
<proteinExistence type="predicted"/>